<keyword evidence="8" id="KW-1185">Reference proteome</keyword>
<dbReference type="InterPro" id="IPR002562">
    <property type="entry name" value="3'-5'_exonuclease_dom"/>
</dbReference>
<sequence>MPVGSSSLAIFRVALAAVHPLPVSRPGYSPFPSPHNGGGNKVCFRHTSSAQENCLEGVFNLSVPRPLWGPRRAVCVPPLQLTACPTAAMASVESESIHPTNATPRACTAALRRAVRDDDPSVLLEALAGWTGRDVDISVDSSGKSLLHHAAWRGTLTSVRTLLELGACVDRWSDGEHNYGKTPIFYATTRCRDDVVTLLLERGALVRIVNNKGQTPLSLASSHLRADTVELIRLQEGHDPDAAWLNFRETHSDGLLYGDLDPRFCGQAAAEALVTPLAINPTTRTSRRGNFERLNPSTAATGPKPPRTKKASASQLDGHEEGSSAAISKPAVPSAAQVTSGWLVLEKTLAAPAALDTVAVAADDLLRVLELASRKTSWLPAAAERLRTFACANDTDNSVLLEAAAHQGPQAPHRLRARFLKGAAGEAPTITPTPRPPPVPRVTPLVALPPMPETLQPLVQDLSHVEWVDDLQGLCRANVAIKAAVDAGRSVGVDTEWMDSEWEEDVEARVSTIQIAVEGQTNRGEAATCWIVDAKACGIPAYLGVALDKTEQCSDWGRRPLSKSQLCYAALDAAVLLRLVQIMAIDDKP</sequence>
<dbReference type="InterPro" id="IPR002110">
    <property type="entry name" value="Ankyrin_rpt"/>
</dbReference>
<organism evidence="7 8">
    <name type="scientific">Cymbomonas tetramitiformis</name>
    <dbReference type="NCBI Taxonomy" id="36881"/>
    <lineage>
        <taxon>Eukaryota</taxon>
        <taxon>Viridiplantae</taxon>
        <taxon>Chlorophyta</taxon>
        <taxon>Pyramimonadophyceae</taxon>
        <taxon>Pyramimonadales</taxon>
        <taxon>Pyramimonadaceae</taxon>
        <taxon>Cymbomonas</taxon>
    </lineage>
</organism>
<dbReference type="InterPro" id="IPR036397">
    <property type="entry name" value="RNaseH_sf"/>
</dbReference>
<evidence type="ECO:0000256" key="1">
    <source>
        <dbReference type="ARBA" id="ARBA00022737"/>
    </source>
</evidence>
<keyword evidence="2 3" id="KW-0040">ANK repeat</keyword>
<dbReference type="Gene3D" id="3.30.420.10">
    <property type="entry name" value="Ribonuclease H-like superfamily/Ribonuclease H"/>
    <property type="match status" value="1"/>
</dbReference>
<dbReference type="EMBL" id="LGRX02035400">
    <property type="protein sequence ID" value="KAK3234985.1"/>
    <property type="molecule type" value="Genomic_DNA"/>
</dbReference>
<dbReference type="PANTHER" id="PTHR24198:SF165">
    <property type="entry name" value="ANKYRIN REPEAT-CONTAINING PROTEIN-RELATED"/>
    <property type="match status" value="1"/>
</dbReference>
<dbReference type="Proteomes" id="UP001190700">
    <property type="component" value="Unassembled WGS sequence"/>
</dbReference>
<keyword evidence="1" id="KW-0677">Repeat</keyword>
<accession>A0AAE0EQD2</accession>
<evidence type="ECO:0000256" key="5">
    <source>
        <dbReference type="SAM" id="SignalP"/>
    </source>
</evidence>
<dbReference type="PROSITE" id="PS50297">
    <property type="entry name" value="ANK_REP_REGION"/>
    <property type="match status" value="2"/>
</dbReference>
<evidence type="ECO:0000259" key="6">
    <source>
        <dbReference type="Pfam" id="PF01612"/>
    </source>
</evidence>
<dbReference type="Gene3D" id="1.25.40.20">
    <property type="entry name" value="Ankyrin repeat-containing domain"/>
    <property type="match status" value="1"/>
</dbReference>
<feature type="repeat" description="ANK" evidence="3">
    <location>
        <begin position="179"/>
        <end position="211"/>
    </location>
</feature>
<dbReference type="GO" id="GO:0006139">
    <property type="term" value="P:nucleobase-containing compound metabolic process"/>
    <property type="evidence" value="ECO:0007669"/>
    <property type="project" value="InterPro"/>
</dbReference>
<protein>
    <recommendedName>
        <fullName evidence="6">3'-5' exonuclease domain-containing protein</fullName>
    </recommendedName>
</protein>
<dbReference type="SUPFAM" id="SSF53098">
    <property type="entry name" value="Ribonuclease H-like"/>
    <property type="match status" value="1"/>
</dbReference>
<comment type="caution">
    <text evidence="7">The sequence shown here is derived from an EMBL/GenBank/DDBJ whole genome shotgun (WGS) entry which is preliminary data.</text>
</comment>
<dbReference type="PANTHER" id="PTHR24198">
    <property type="entry name" value="ANKYRIN REPEAT AND PROTEIN KINASE DOMAIN-CONTAINING PROTEIN"/>
    <property type="match status" value="1"/>
</dbReference>
<evidence type="ECO:0000313" key="8">
    <source>
        <dbReference type="Proteomes" id="UP001190700"/>
    </source>
</evidence>
<dbReference type="PROSITE" id="PS50088">
    <property type="entry name" value="ANK_REPEAT"/>
    <property type="match status" value="2"/>
</dbReference>
<feature type="signal peptide" evidence="5">
    <location>
        <begin position="1"/>
        <end position="16"/>
    </location>
</feature>
<evidence type="ECO:0000256" key="2">
    <source>
        <dbReference type="ARBA" id="ARBA00023043"/>
    </source>
</evidence>
<dbReference type="InterPro" id="IPR036770">
    <property type="entry name" value="Ankyrin_rpt-contain_sf"/>
</dbReference>
<dbReference type="GO" id="GO:0008408">
    <property type="term" value="F:3'-5' exonuclease activity"/>
    <property type="evidence" value="ECO:0007669"/>
    <property type="project" value="InterPro"/>
</dbReference>
<dbReference type="Pfam" id="PF01612">
    <property type="entry name" value="DNA_pol_A_exo1"/>
    <property type="match status" value="1"/>
</dbReference>
<dbReference type="SMART" id="SM00248">
    <property type="entry name" value="ANK"/>
    <property type="match status" value="3"/>
</dbReference>
<feature type="region of interest" description="Disordered" evidence="4">
    <location>
        <begin position="281"/>
        <end position="331"/>
    </location>
</feature>
<feature type="domain" description="3'-5' exonuclease" evidence="6">
    <location>
        <begin position="542"/>
        <end position="583"/>
    </location>
</feature>
<evidence type="ECO:0000256" key="3">
    <source>
        <dbReference type="PROSITE-ProRule" id="PRU00023"/>
    </source>
</evidence>
<dbReference type="AlphaFoldDB" id="A0AAE0EQD2"/>
<dbReference type="Pfam" id="PF12796">
    <property type="entry name" value="Ank_2"/>
    <property type="match status" value="1"/>
</dbReference>
<dbReference type="GO" id="GO:0003676">
    <property type="term" value="F:nucleic acid binding"/>
    <property type="evidence" value="ECO:0007669"/>
    <property type="project" value="InterPro"/>
</dbReference>
<dbReference type="InterPro" id="IPR012337">
    <property type="entry name" value="RNaseH-like_sf"/>
</dbReference>
<evidence type="ECO:0000313" key="7">
    <source>
        <dbReference type="EMBL" id="KAK3234985.1"/>
    </source>
</evidence>
<feature type="repeat" description="ANK" evidence="3">
    <location>
        <begin position="142"/>
        <end position="174"/>
    </location>
</feature>
<proteinExistence type="predicted"/>
<name>A0AAE0EQD2_9CHLO</name>
<reference evidence="7 8" key="1">
    <citation type="journal article" date="2015" name="Genome Biol. Evol.">
        <title>Comparative Genomics of a Bacterivorous Green Alga Reveals Evolutionary Causalities and Consequences of Phago-Mixotrophic Mode of Nutrition.</title>
        <authorList>
            <person name="Burns J.A."/>
            <person name="Paasch A."/>
            <person name="Narechania A."/>
            <person name="Kim E."/>
        </authorList>
    </citation>
    <scope>NUCLEOTIDE SEQUENCE [LARGE SCALE GENOMIC DNA]</scope>
    <source>
        <strain evidence="7 8">PLY_AMNH</strain>
    </source>
</reference>
<evidence type="ECO:0000256" key="4">
    <source>
        <dbReference type="SAM" id="MobiDB-lite"/>
    </source>
</evidence>
<gene>
    <name evidence="7" type="ORF">CYMTET_54787</name>
</gene>
<feature type="chain" id="PRO_5041931505" description="3'-5' exonuclease domain-containing protein" evidence="5">
    <location>
        <begin position="17"/>
        <end position="589"/>
    </location>
</feature>
<keyword evidence="5" id="KW-0732">Signal</keyword>
<dbReference type="SUPFAM" id="SSF48403">
    <property type="entry name" value="Ankyrin repeat"/>
    <property type="match status" value="1"/>
</dbReference>